<feature type="compositionally biased region" description="Basic and acidic residues" evidence="1">
    <location>
        <begin position="614"/>
        <end position="627"/>
    </location>
</feature>
<dbReference type="Proteomes" id="UP000325755">
    <property type="component" value="Chromosome"/>
</dbReference>
<dbReference type="OrthoDB" id="9778918at2"/>
<dbReference type="Pfam" id="PF09709">
    <property type="entry name" value="Cas_Csd1"/>
    <property type="match status" value="1"/>
</dbReference>
<dbReference type="NCBIfam" id="TIGR01863">
    <property type="entry name" value="cas_Csd1"/>
    <property type="match status" value="1"/>
</dbReference>
<evidence type="ECO:0000313" key="3">
    <source>
        <dbReference type="Proteomes" id="UP000325755"/>
    </source>
</evidence>
<evidence type="ECO:0000256" key="1">
    <source>
        <dbReference type="SAM" id="MobiDB-lite"/>
    </source>
</evidence>
<organism evidence="2 3">
    <name type="scientific">Candidatus Methylospira mobilis</name>
    <dbReference type="NCBI Taxonomy" id="1808979"/>
    <lineage>
        <taxon>Bacteria</taxon>
        <taxon>Pseudomonadati</taxon>
        <taxon>Pseudomonadota</taxon>
        <taxon>Gammaproteobacteria</taxon>
        <taxon>Methylococcales</taxon>
        <taxon>Methylococcaceae</taxon>
        <taxon>Candidatus Methylospira</taxon>
    </lineage>
</organism>
<sequence>MLLKLLYDFAISEKLLEDAAFIKKPVRWVIQLDAIGQLIGEGPIETHGNDEKKALELFIPKTTRATGGGQVADFLVDDIGALFNLNTNPQTDLNQRAANNLHGKHQDYWRQISEAWIATDHYGLSALMAFHDQLQGAVPPFLKLDSEGTPKWVIRKATGETVKLGSDLLTFAVDGHILINDEDAIKPYWRGVHAAEMETSEKEAQRGICLITGQVGVPIARTHTPMVTGLPKPARGTGAGLVGFDKNAFCSYGLKKSFNAPVSIDASIAYLAAIQHLSKQEDHWLAIGPAWLCFWTLGAKAASGFFANLLKRPDSKTVREFMVSPWKGFEQPPNQLGRFIAVTLSAAGPRIIVKDWLQISIGDAEKNLKKWFQDLDVAPYGSRDDIQDERSPLSIDQLASTTIQRKSDGKFDRDKLSPDLTSALYRAAIKKESPPLTLLKPLLDRFKSNIAKNGLSALRDQGRFALLKLTVNRQLRSEGKSEMQSHVFETNDPAYNCGRLLAIFDSLQHSAHGESFKGSTIAERYFGSASTAPNTAFSLLWKLHQHHLKKLRQQREKGQRAAAKIKGSITEIASLFSPEFPGGSPQFPRYFTLVEQGRFALGFYQQMAARKAAIDEHKRKKDAGELKPEDEELELSEREQ</sequence>
<accession>A0A5Q0BIW2</accession>
<keyword evidence="3" id="KW-1185">Reference proteome</keyword>
<dbReference type="KEGG" id="mmob:F6R98_05435"/>
<dbReference type="AlphaFoldDB" id="A0A5Q0BIW2"/>
<name>A0A5Q0BIW2_9GAMM</name>
<gene>
    <name evidence="2" type="primary">cas8c</name>
    <name evidence="2" type="ORF">F6R98_05435</name>
</gene>
<evidence type="ECO:0000313" key="2">
    <source>
        <dbReference type="EMBL" id="QFY42141.1"/>
    </source>
</evidence>
<dbReference type="RefSeq" id="WP_153248123.1">
    <property type="nucleotide sequence ID" value="NZ_CP044205.1"/>
</dbReference>
<proteinExistence type="predicted"/>
<feature type="region of interest" description="Disordered" evidence="1">
    <location>
        <begin position="614"/>
        <end position="640"/>
    </location>
</feature>
<dbReference type="InterPro" id="IPR010144">
    <property type="entry name" value="CRISPR-assoc_prot_Csd1-typ"/>
</dbReference>
<reference evidence="2 3" key="1">
    <citation type="submission" date="2019-09" db="EMBL/GenBank/DDBJ databases">
        <title>Ecophysiology of the spiral-shaped methanotroph Methylospira mobilis as revealed by the complete genome sequence.</title>
        <authorList>
            <person name="Oshkin I.Y."/>
            <person name="Dedysh S.N."/>
            <person name="Miroshnikov K."/>
            <person name="Danilova O.V."/>
            <person name="Hakobyan A."/>
            <person name="Liesack W."/>
        </authorList>
    </citation>
    <scope>NUCLEOTIDE SEQUENCE [LARGE SCALE GENOMIC DNA]</scope>
    <source>
        <strain evidence="2 3">Shm1</strain>
    </source>
</reference>
<dbReference type="EMBL" id="CP044205">
    <property type="protein sequence ID" value="QFY42141.1"/>
    <property type="molecule type" value="Genomic_DNA"/>
</dbReference>
<dbReference type="InParanoid" id="A0A5Q0BIW2"/>
<protein>
    <submittedName>
        <fullName evidence="2">Type I-C CRISPR-associated protein Cas8c/Csd1</fullName>
    </submittedName>
</protein>